<gene>
    <name evidence="1" type="ORF">M8231_02125</name>
</gene>
<protein>
    <submittedName>
        <fullName evidence="1">DUF3168 domain-containing protein</fullName>
    </submittedName>
</protein>
<sequence>MTDHESALQKALVAAMKADAAVDALLGGRVWDQAPEGAGFPHLLVGRCESRPLDADGGGVEQALTLTAVSRFAGTEEAKAISAAVRARLHEATLEADGVRTVSLRVVWSDVARSGDGRRTWAVVRLRAVTEGVAA</sequence>
<dbReference type="RefSeq" id="WP_249751354.1">
    <property type="nucleotide sequence ID" value="NZ_CP097298.1"/>
</dbReference>
<dbReference type="InterPro" id="IPR021508">
    <property type="entry name" value="Gp17-like"/>
</dbReference>
<reference evidence="1" key="1">
    <citation type="submission" date="2022-05" db="EMBL/GenBank/DDBJ databases">
        <title>Brevundimonas albigilva TT17 genome sequence.</title>
        <authorList>
            <person name="Lee K."/>
            <person name="Son H."/>
        </authorList>
    </citation>
    <scope>NUCLEOTIDE SEQUENCE</scope>
    <source>
        <strain evidence="1">TT17</strain>
    </source>
</reference>
<evidence type="ECO:0000313" key="2">
    <source>
        <dbReference type="Proteomes" id="UP001055429"/>
    </source>
</evidence>
<dbReference type="Gene3D" id="3.30.2000.30">
    <property type="match status" value="1"/>
</dbReference>
<keyword evidence="2" id="KW-1185">Reference proteome</keyword>
<dbReference type="InterPro" id="IPR053745">
    <property type="entry name" value="Viral_Tail_Comp_sf"/>
</dbReference>
<dbReference type="EMBL" id="CP097649">
    <property type="protein sequence ID" value="URI15815.1"/>
    <property type="molecule type" value="Genomic_DNA"/>
</dbReference>
<dbReference type="Pfam" id="PF11367">
    <property type="entry name" value="Tail_completion_gp17"/>
    <property type="match status" value="1"/>
</dbReference>
<name>A0ABY4SLK6_9CAUL</name>
<dbReference type="Proteomes" id="UP001055429">
    <property type="component" value="Chromosome"/>
</dbReference>
<evidence type="ECO:0000313" key="1">
    <source>
        <dbReference type="EMBL" id="URI15815.1"/>
    </source>
</evidence>
<organism evidence="1 2">
    <name type="scientific">Brevundimonas albigilva</name>
    <dbReference type="NCBI Taxonomy" id="1312364"/>
    <lineage>
        <taxon>Bacteria</taxon>
        <taxon>Pseudomonadati</taxon>
        <taxon>Pseudomonadota</taxon>
        <taxon>Alphaproteobacteria</taxon>
        <taxon>Caulobacterales</taxon>
        <taxon>Caulobacteraceae</taxon>
        <taxon>Brevundimonas</taxon>
    </lineage>
</organism>
<accession>A0ABY4SLK6</accession>
<proteinExistence type="predicted"/>